<evidence type="ECO:0000313" key="3">
    <source>
        <dbReference type="Proteomes" id="UP000184231"/>
    </source>
</evidence>
<dbReference type="InterPro" id="IPR006145">
    <property type="entry name" value="PsdUridine_synth_RsuA/RluA"/>
</dbReference>
<dbReference type="PANTHER" id="PTHR21600:SF86">
    <property type="entry name" value="PSEUDOURIDINE SYNTHASE RSUA_RLUA-LIKE DOMAIN-CONTAINING PROTEIN"/>
    <property type="match status" value="1"/>
</dbReference>
<dbReference type="GO" id="GO:0140098">
    <property type="term" value="F:catalytic activity, acting on RNA"/>
    <property type="evidence" value="ECO:0007669"/>
    <property type="project" value="UniProtKB-ARBA"/>
</dbReference>
<sequence>MLPTETHSVPLQEKPIRLQDYGAGIFTKTPTKSALKKALKKELISVDGKIATTATFLYGHEVIIFREPPSLAPKKTLVFPLEVVYQDDYLAVIYKPAGILTSGNKFITVANALAQNLHSSTQEDKISPRPAHRLDYPTTGLLLIGKTNTALAALHQLFEHKTIAKTYFAVAIGAMKTQGTIQEPVDGKMAISSYEVLKTVPSERFQWLNLVKLSPKTGRRHQLRKHLASLNNPILGDKEYGTEPLILNGKGLYLHAYSLTFTHPFSQEKMTFTKALPSKFTKLFPDYGGF</sequence>
<evidence type="ECO:0000259" key="1">
    <source>
        <dbReference type="Pfam" id="PF00849"/>
    </source>
</evidence>
<name>A0A1M6IUR4_9FLAO</name>
<accession>A0A1M6IUR4</accession>
<dbReference type="Proteomes" id="UP000184231">
    <property type="component" value="Unassembled WGS sequence"/>
</dbReference>
<protein>
    <submittedName>
        <fullName evidence="2">23S rRNA pseudouridine1911/1915/1917 synthase</fullName>
    </submittedName>
</protein>
<dbReference type="EMBL" id="FQYX01000019">
    <property type="protein sequence ID" value="SHJ38185.1"/>
    <property type="molecule type" value="Genomic_DNA"/>
</dbReference>
<organism evidence="2 3">
    <name type="scientific">Arenibacter nanhaiticus</name>
    <dbReference type="NCBI Taxonomy" id="558155"/>
    <lineage>
        <taxon>Bacteria</taxon>
        <taxon>Pseudomonadati</taxon>
        <taxon>Bacteroidota</taxon>
        <taxon>Flavobacteriia</taxon>
        <taxon>Flavobacteriales</taxon>
        <taxon>Flavobacteriaceae</taxon>
        <taxon>Arenibacter</taxon>
    </lineage>
</organism>
<feature type="domain" description="Pseudouridine synthase RsuA/RluA-like" evidence="1">
    <location>
        <begin position="90"/>
        <end position="229"/>
    </location>
</feature>
<dbReference type="OrthoDB" id="9807829at2"/>
<dbReference type="GO" id="GO:0009982">
    <property type="term" value="F:pseudouridine synthase activity"/>
    <property type="evidence" value="ECO:0007669"/>
    <property type="project" value="InterPro"/>
</dbReference>
<keyword evidence="3" id="KW-1185">Reference proteome</keyword>
<dbReference type="PANTHER" id="PTHR21600">
    <property type="entry name" value="MITOCHONDRIAL RNA PSEUDOURIDINE SYNTHASE"/>
    <property type="match status" value="1"/>
</dbReference>
<proteinExistence type="predicted"/>
<dbReference type="GO" id="GO:0003723">
    <property type="term" value="F:RNA binding"/>
    <property type="evidence" value="ECO:0007669"/>
    <property type="project" value="InterPro"/>
</dbReference>
<gene>
    <name evidence="2" type="ORF">SAMN04487911_11927</name>
</gene>
<dbReference type="InterPro" id="IPR050188">
    <property type="entry name" value="RluA_PseudoU_synthase"/>
</dbReference>
<evidence type="ECO:0000313" key="2">
    <source>
        <dbReference type="EMBL" id="SHJ38185.1"/>
    </source>
</evidence>
<dbReference type="InterPro" id="IPR020103">
    <property type="entry name" value="PsdUridine_synth_cat_dom_sf"/>
</dbReference>
<dbReference type="InterPro" id="IPR006224">
    <property type="entry name" value="PsdUridine_synth_RluA-like_CS"/>
</dbReference>
<dbReference type="GO" id="GO:0000455">
    <property type="term" value="P:enzyme-directed rRNA pseudouridine synthesis"/>
    <property type="evidence" value="ECO:0007669"/>
    <property type="project" value="TreeGrafter"/>
</dbReference>
<dbReference type="SUPFAM" id="SSF55120">
    <property type="entry name" value="Pseudouridine synthase"/>
    <property type="match status" value="1"/>
</dbReference>
<dbReference type="PROSITE" id="PS01129">
    <property type="entry name" value="PSI_RLU"/>
    <property type="match status" value="1"/>
</dbReference>
<dbReference type="RefSeq" id="WP_072764971.1">
    <property type="nucleotide sequence ID" value="NZ_FQYX01000019.1"/>
</dbReference>
<dbReference type="STRING" id="558155.SAMN04487911_11927"/>
<dbReference type="CDD" id="cd02869">
    <property type="entry name" value="PseudoU_synth_RluA_like"/>
    <property type="match status" value="1"/>
</dbReference>
<dbReference type="Pfam" id="PF00849">
    <property type="entry name" value="PseudoU_synth_2"/>
    <property type="match status" value="1"/>
</dbReference>
<dbReference type="AlphaFoldDB" id="A0A1M6IUR4"/>
<dbReference type="Gene3D" id="3.30.2350.10">
    <property type="entry name" value="Pseudouridine synthase"/>
    <property type="match status" value="1"/>
</dbReference>
<reference evidence="2 3" key="1">
    <citation type="submission" date="2016-11" db="EMBL/GenBank/DDBJ databases">
        <authorList>
            <person name="Jaros S."/>
            <person name="Januszkiewicz K."/>
            <person name="Wedrychowicz H."/>
        </authorList>
    </citation>
    <scope>NUCLEOTIDE SEQUENCE [LARGE SCALE GENOMIC DNA]</scope>
    <source>
        <strain evidence="2 3">CGMCC 1.8863</strain>
    </source>
</reference>